<feature type="region of interest" description="Disordered" evidence="1">
    <location>
        <begin position="270"/>
        <end position="458"/>
    </location>
</feature>
<dbReference type="InterPro" id="IPR009218">
    <property type="entry name" value="HD_phosphohydro"/>
</dbReference>
<sequence>MGVTDVPQWLPAAFVRSALAVGATASRDEIEGTCHRLLERWQEPDRHFHNCKHLIDMLARVDELAEETHNPDMVRLAAWYHGAVFSSVATKTYARSGGEDEVASAALAREELGALGVPEPALDRIAELILGLKRHEIKSKDIDCLALSDADLGILAADPQKYQAYRKAVRAEYTHIPLRHYVEARSAIVSKLLARRNIFVSPMGQQWEDAARENLTAELGRLRKELESLGEAGPEGTVAAAEAAHDVVADAPAPDDPSPHVFEAAVGRPAVPAGAPWPGPEDPRTRTAPAEPRPTGAGTDAEADGTAFAGPPADEDRVLQSSLESLPADLSPRGRGESHEEDRAAVARTSRDLVEQAVRRAGRDRAERPRRRDVTRALHEHEPRAVSRASTLTPPSPASAPTPDSVTRPDGPRGPERSDLDEPPTGEQPAAPQHGIEREPDLLDRPRKKKRKDGRRDR</sequence>
<feature type="compositionally biased region" description="Basic and acidic residues" evidence="1">
    <location>
        <begin position="435"/>
        <end position="445"/>
    </location>
</feature>
<organism evidence="2 3">
    <name type="scientific">Georgenia alba</name>
    <dbReference type="NCBI Taxonomy" id="2233858"/>
    <lineage>
        <taxon>Bacteria</taxon>
        <taxon>Bacillati</taxon>
        <taxon>Actinomycetota</taxon>
        <taxon>Actinomycetes</taxon>
        <taxon>Micrococcales</taxon>
        <taxon>Bogoriellaceae</taxon>
        <taxon>Georgenia</taxon>
    </lineage>
</organism>
<feature type="compositionally biased region" description="Basic and acidic residues" evidence="1">
    <location>
        <begin position="410"/>
        <end position="420"/>
    </location>
</feature>
<evidence type="ECO:0000313" key="2">
    <source>
        <dbReference type="EMBL" id="MFC7404507.1"/>
    </source>
</evidence>
<dbReference type="SUPFAM" id="SSF109604">
    <property type="entry name" value="HD-domain/PDEase-like"/>
    <property type="match status" value="1"/>
</dbReference>
<dbReference type="Gene3D" id="1.10.3210.10">
    <property type="entry name" value="Hypothetical protein af1432"/>
    <property type="match status" value="1"/>
</dbReference>
<feature type="compositionally biased region" description="Basic and acidic residues" evidence="1">
    <location>
        <begin position="332"/>
        <end position="385"/>
    </location>
</feature>
<proteinExistence type="predicted"/>
<dbReference type="Proteomes" id="UP001596455">
    <property type="component" value="Unassembled WGS sequence"/>
</dbReference>
<dbReference type="EMBL" id="JBHTCQ010000001">
    <property type="protein sequence ID" value="MFC7404507.1"/>
    <property type="molecule type" value="Genomic_DNA"/>
</dbReference>
<evidence type="ECO:0000256" key="1">
    <source>
        <dbReference type="SAM" id="MobiDB-lite"/>
    </source>
</evidence>
<reference evidence="3" key="1">
    <citation type="journal article" date="2019" name="Int. J. Syst. Evol. Microbiol.">
        <title>The Global Catalogue of Microorganisms (GCM) 10K type strain sequencing project: providing services to taxonomists for standard genome sequencing and annotation.</title>
        <authorList>
            <consortium name="The Broad Institute Genomics Platform"/>
            <consortium name="The Broad Institute Genome Sequencing Center for Infectious Disease"/>
            <person name="Wu L."/>
            <person name="Ma J."/>
        </authorList>
    </citation>
    <scope>NUCLEOTIDE SEQUENCE [LARGE SCALE GENOMIC DNA]</scope>
    <source>
        <strain evidence="3">JCM 1490</strain>
    </source>
</reference>
<protein>
    <recommendedName>
        <fullName evidence="4">Metal-dependent HD superfamily phosphohydrolase</fullName>
    </recommendedName>
</protein>
<dbReference type="PANTHER" id="PTHR21174">
    <property type="match status" value="1"/>
</dbReference>
<comment type="caution">
    <text evidence="2">The sequence shown here is derived from an EMBL/GenBank/DDBJ whole genome shotgun (WGS) entry which is preliminary data.</text>
</comment>
<evidence type="ECO:0008006" key="4">
    <source>
        <dbReference type="Google" id="ProtNLM"/>
    </source>
</evidence>
<evidence type="ECO:0000313" key="3">
    <source>
        <dbReference type="Proteomes" id="UP001596455"/>
    </source>
</evidence>
<feature type="compositionally biased region" description="Low complexity" evidence="1">
    <location>
        <begin position="286"/>
        <end position="310"/>
    </location>
</feature>
<feature type="compositionally biased region" description="Basic residues" evidence="1">
    <location>
        <begin position="446"/>
        <end position="458"/>
    </location>
</feature>
<name>A0ABW2Q6E6_9MICO</name>
<accession>A0ABW2Q6E6</accession>
<keyword evidence="3" id="KW-1185">Reference proteome</keyword>
<dbReference type="PANTHER" id="PTHR21174:SF0">
    <property type="entry name" value="HD PHOSPHOHYDROLASE FAMILY PROTEIN-RELATED"/>
    <property type="match status" value="1"/>
</dbReference>
<dbReference type="RefSeq" id="WP_382391965.1">
    <property type="nucleotide sequence ID" value="NZ_JBHTCQ010000001.1"/>
</dbReference>
<gene>
    <name evidence="2" type="ORF">ACFQQL_05260</name>
</gene>